<dbReference type="Proteomes" id="UP000198995">
    <property type="component" value="Unassembled WGS sequence"/>
</dbReference>
<keyword evidence="1" id="KW-0378">Hydrolase</keyword>
<reference evidence="3 4" key="1">
    <citation type="submission" date="2016-10" db="EMBL/GenBank/DDBJ databases">
        <authorList>
            <person name="de Groot N.N."/>
        </authorList>
    </citation>
    <scope>NUCLEOTIDE SEQUENCE [LARGE SCALE GENOMIC DNA]</scope>
    <source>
        <strain evidence="3 4">DSM 20475</strain>
    </source>
</reference>
<proteinExistence type="predicted"/>
<feature type="active site" description="Proton donor/acceptor" evidence="2">
    <location>
        <position position="126"/>
    </location>
</feature>
<dbReference type="OrthoDB" id="9806013at2"/>
<dbReference type="STRING" id="2741.SAMN04489866_103178"/>
<organism evidence="3 4">
    <name type="scientific">Peptococcus niger</name>
    <dbReference type="NCBI Taxonomy" id="2741"/>
    <lineage>
        <taxon>Bacteria</taxon>
        <taxon>Bacillati</taxon>
        <taxon>Bacillota</taxon>
        <taxon>Clostridia</taxon>
        <taxon>Eubacteriales</taxon>
        <taxon>Peptococcaceae</taxon>
        <taxon>Peptococcus</taxon>
    </lineage>
</organism>
<dbReference type="AlphaFoldDB" id="A0A1G6UYW5"/>
<dbReference type="Gene3D" id="2.40.260.10">
    <property type="entry name" value="Sortase"/>
    <property type="match status" value="1"/>
</dbReference>
<accession>A0A1G6UYW5</accession>
<feature type="active site" description="Acyl-thioester intermediate" evidence="2">
    <location>
        <position position="225"/>
    </location>
</feature>
<dbReference type="GO" id="GO:0016787">
    <property type="term" value="F:hydrolase activity"/>
    <property type="evidence" value="ECO:0007669"/>
    <property type="project" value="UniProtKB-KW"/>
</dbReference>
<evidence type="ECO:0000313" key="3">
    <source>
        <dbReference type="EMBL" id="SDD46453.1"/>
    </source>
</evidence>
<dbReference type="InterPro" id="IPR023365">
    <property type="entry name" value="Sortase_dom-sf"/>
</dbReference>
<dbReference type="InterPro" id="IPR005754">
    <property type="entry name" value="Sortase"/>
</dbReference>
<sequence>MKKIRVVIGVICLVVGLALIINHQVDWRGHLHTWQHVPPAEELATSSLPAPENPYAADIARYQSANGDVCGWLDFPDFVNAPVVKGGDNEFYLTHDATGNANPNGTAFLDYEVAPETADHWVIYGHNMANGQVFSNLDRLLGQATAESHRRFRLATPTRVWDCEIIGVYDMNLEDPAQFFSYNSWLNWDDEKNARAYLDNLSASERVRLSTPVDKRDQLVTLSTCDNAQKDARILIVAKRTVSA</sequence>
<dbReference type="SUPFAM" id="SSF63817">
    <property type="entry name" value="Sortase"/>
    <property type="match status" value="1"/>
</dbReference>
<protein>
    <submittedName>
        <fullName evidence="3">Sortase, SrtB family</fullName>
    </submittedName>
</protein>
<dbReference type="InterPro" id="IPR009835">
    <property type="entry name" value="SrtB"/>
</dbReference>
<dbReference type="EMBL" id="FNAF01000003">
    <property type="protein sequence ID" value="SDD46453.1"/>
    <property type="molecule type" value="Genomic_DNA"/>
</dbReference>
<dbReference type="RefSeq" id="WP_091791436.1">
    <property type="nucleotide sequence ID" value="NZ_FNAF01000003.1"/>
</dbReference>
<evidence type="ECO:0000256" key="1">
    <source>
        <dbReference type="ARBA" id="ARBA00022801"/>
    </source>
</evidence>
<keyword evidence="4" id="KW-1185">Reference proteome</keyword>
<dbReference type="Pfam" id="PF04203">
    <property type="entry name" value="Sortase"/>
    <property type="match status" value="1"/>
</dbReference>
<name>A0A1G6UYW5_PEPNI</name>
<dbReference type="CDD" id="cd05826">
    <property type="entry name" value="Sortase_B"/>
    <property type="match status" value="1"/>
</dbReference>
<evidence type="ECO:0000313" key="4">
    <source>
        <dbReference type="Proteomes" id="UP000198995"/>
    </source>
</evidence>
<gene>
    <name evidence="3" type="ORF">SAMN04489866_103178</name>
</gene>
<evidence type="ECO:0000256" key="2">
    <source>
        <dbReference type="PIRSR" id="PIRSR605754-1"/>
    </source>
</evidence>